<dbReference type="EMBL" id="MHKK01000012">
    <property type="protein sequence ID" value="OGY90309.1"/>
    <property type="molecule type" value="Genomic_DNA"/>
</dbReference>
<dbReference type="GO" id="GO:0005737">
    <property type="term" value="C:cytoplasm"/>
    <property type="evidence" value="ECO:0007669"/>
    <property type="project" value="UniProtKB-ARBA"/>
</dbReference>
<dbReference type="GO" id="GO:0006412">
    <property type="term" value="P:translation"/>
    <property type="evidence" value="ECO:0007669"/>
    <property type="project" value="UniProtKB-UniRule"/>
</dbReference>
<evidence type="ECO:0000313" key="5">
    <source>
        <dbReference type="EMBL" id="OGY90309.1"/>
    </source>
</evidence>
<dbReference type="InterPro" id="IPR023803">
    <property type="entry name" value="Ribosomal_bS16_dom_sf"/>
</dbReference>
<gene>
    <name evidence="3" type="primary">rpsP</name>
    <name evidence="5" type="ORF">A2677_01225</name>
</gene>
<comment type="similarity">
    <text evidence="3">Belongs to the bacterial ribosomal protein bS16 family.</text>
</comment>
<dbReference type="Pfam" id="PF00886">
    <property type="entry name" value="Ribosomal_S16"/>
    <property type="match status" value="1"/>
</dbReference>
<feature type="compositionally biased region" description="Basic and acidic residues" evidence="4">
    <location>
        <begin position="130"/>
        <end position="150"/>
    </location>
</feature>
<evidence type="ECO:0000256" key="3">
    <source>
        <dbReference type="HAMAP-Rule" id="MF_00385"/>
    </source>
</evidence>
<comment type="caution">
    <text evidence="5">The sequence shown here is derived from an EMBL/GenBank/DDBJ whole genome shotgun (WGS) entry which is preliminary data.</text>
</comment>
<dbReference type="HAMAP" id="MF_00385">
    <property type="entry name" value="Ribosomal_bS16"/>
    <property type="match status" value="1"/>
</dbReference>
<dbReference type="NCBIfam" id="TIGR00002">
    <property type="entry name" value="S16"/>
    <property type="match status" value="1"/>
</dbReference>
<dbReference type="GO" id="GO:0003735">
    <property type="term" value="F:structural constituent of ribosome"/>
    <property type="evidence" value="ECO:0007669"/>
    <property type="project" value="InterPro"/>
</dbReference>
<feature type="compositionally biased region" description="Low complexity" evidence="4">
    <location>
        <begin position="116"/>
        <end position="129"/>
    </location>
</feature>
<evidence type="ECO:0000256" key="2">
    <source>
        <dbReference type="ARBA" id="ARBA00023274"/>
    </source>
</evidence>
<evidence type="ECO:0000256" key="4">
    <source>
        <dbReference type="SAM" id="MobiDB-lite"/>
    </source>
</evidence>
<reference evidence="5 6" key="1">
    <citation type="journal article" date="2016" name="Nat. Commun.">
        <title>Thousands of microbial genomes shed light on interconnected biogeochemical processes in an aquifer system.</title>
        <authorList>
            <person name="Anantharaman K."/>
            <person name="Brown C.T."/>
            <person name="Hug L.A."/>
            <person name="Sharon I."/>
            <person name="Castelle C.J."/>
            <person name="Probst A.J."/>
            <person name="Thomas B.C."/>
            <person name="Singh A."/>
            <person name="Wilkins M.J."/>
            <person name="Karaoz U."/>
            <person name="Brodie E.L."/>
            <person name="Williams K.H."/>
            <person name="Hubbard S.S."/>
            <person name="Banfield J.F."/>
        </authorList>
    </citation>
    <scope>NUCLEOTIDE SEQUENCE [LARGE SCALE GENOMIC DNA]</scope>
</reference>
<keyword evidence="1 3" id="KW-0689">Ribosomal protein</keyword>
<feature type="region of interest" description="Disordered" evidence="4">
    <location>
        <begin position="109"/>
        <end position="150"/>
    </location>
</feature>
<keyword evidence="2 3" id="KW-0687">Ribonucleoprotein</keyword>
<evidence type="ECO:0000313" key="6">
    <source>
        <dbReference type="Proteomes" id="UP000177817"/>
    </source>
</evidence>
<proteinExistence type="inferred from homology"/>
<dbReference type="AlphaFoldDB" id="A0A1G2BP02"/>
<dbReference type="SUPFAM" id="SSF54565">
    <property type="entry name" value="Ribosomal protein S16"/>
    <property type="match status" value="1"/>
</dbReference>
<dbReference type="Gene3D" id="3.30.1320.10">
    <property type="match status" value="1"/>
</dbReference>
<dbReference type="PANTHER" id="PTHR12919">
    <property type="entry name" value="30S RIBOSOMAL PROTEIN S16"/>
    <property type="match status" value="1"/>
</dbReference>
<protein>
    <recommendedName>
        <fullName evidence="3">Small ribosomal subunit protein bS16</fullName>
    </recommendedName>
</protein>
<dbReference type="InterPro" id="IPR000307">
    <property type="entry name" value="Ribosomal_bS16"/>
</dbReference>
<dbReference type="Proteomes" id="UP000177817">
    <property type="component" value="Unassembled WGS sequence"/>
</dbReference>
<accession>A0A1G2BP02</accession>
<dbReference type="GO" id="GO:0015935">
    <property type="term" value="C:small ribosomal subunit"/>
    <property type="evidence" value="ECO:0007669"/>
    <property type="project" value="TreeGrafter"/>
</dbReference>
<evidence type="ECO:0000256" key="1">
    <source>
        <dbReference type="ARBA" id="ARBA00022980"/>
    </source>
</evidence>
<name>A0A1G2BP02_9BACT</name>
<dbReference type="PANTHER" id="PTHR12919:SF20">
    <property type="entry name" value="SMALL RIBOSOMAL SUBUNIT PROTEIN BS16M"/>
    <property type="match status" value="1"/>
</dbReference>
<sequence length="150" mass="16908">MHAKRQNIFYTTMLTIRFARIGTRKKPFFRIIISEKSKDTQGQYLELLGHYNPRTKEVTLKTDRITYWLGLGATASNSVYNLLVNQKIVHADKKRRSVHISKKRAAKLEEAKKAAAPEAPAQVVEAPAQPEKDAVEAKQPPEGKPSEPAN</sequence>
<organism evidence="5 6">
    <name type="scientific">Candidatus Komeilibacteria bacterium RIFCSPHIGHO2_01_FULL_52_14</name>
    <dbReference type="NCBI Taxonomy" id="1798549"/>
    <lineage>
        <taxon>Bacteria</taxon>
        <taxon>Candidatus Komeiliibacteriota</taxon>
    </lineage>
</organism>